<dbReference type="RefSeq" id="WP_349804297.1">
    <property type="nucleotide sequence ID" value="NZ_JBEGDP010000006.1"/>
</dbReference>
<protein>
    <submittedName>
        <fullName evidence="7">Sigma-70 family RNA polymerase sigma factor</fullName>
    </submittedName>
</protein>
<keyword evidence="8" id="KW-1185">Reference proteome</keyword>
<evidence type="ECO:0000256" key="4">
    <source>
        <dbReference type="ARBA" id="ARBA00023163"/>
    </source>
</evidence>
<evidence type="ECO:0000313" key="8">
    <source>
        <dbReference type="Proteomes" id="UP001482520"/>
    </source>
</evidence>
<dbReference type="NCBIfam" id="TIGR02937">
    <property type="entry name" value="sigma70-ECF"/>
    <property type="match status" value="1"/>
</dbReference>
<dbReference type="InterPro" id="IPR013324">
    <property type="entry name" value="RNA_pol_sigma_r3/r4-like"/>
</dbReference>
<dbReference type="InterPro" id="IPR039425">
    <property type="entry name" value="RNA_pol_sigma-70-like"/>
</dbReference>
<dbReference type="PANTHER" id="PTHR43133">
    <property type="entry name" value="RNA POLYMERASE ECF-TYPE SIGMA FACTO"/>
    <property type="match status" value="1"/>
</dbReference>
<dbReference type="Pfam" id="PF08281">
    <property type="entry name" value="Sigma70_r4_2"/>
    <property type="match status" value="1"/>
</dbReference>
<sequence>MDPAEQDARDRARFEELAPTLVEPLRRFLARRTDADTAEDVLADTLLVCWRRADQLPDAPLPWAYGVARNCLANAERGRRRQQRVAARIAVVDPPRASTAGPGHDAVTDPDLAADLAAALAALREEEAELLRLWAWEQLTPAELAVVLDISANAASIRLHRARGRLREELAARKDGRAAGHEGTRGRSSR</sequence>
<dbReference type="InterPro" id="IPR036388">
    <property type="entry name" value="WH-like_DNA-bd_sf"/>
</dbReference>
<dbReference type="PANTHER" id="PTHR43133:SF25">
    <property type="entry name" value="RNA POLYMERASE SIGMA FACTOR RFAY-RELATED"/>
    <property type="match status" value="1"/>
</dbReference>
<reference evidence="7 8" key="1">
    <citation type="submission" date="2024-02" db="EMBL/GenBank/DDBJ databases">
        <title>Full genome sequence of Nocardioides kribbensis.</title>
        <authorList>
            <person name="Poletto B.L."/>
            <person name="Silva G."/>
            <person name="Galante D."/>
            <person name="Campos K.R."/>
            <person name="Santos M.B.N."/>
            <person name="Sacchi C.T."/>
        </authorList>
    </citation>
    <scope>NUCLEOTIDE SEQUENCE [LARGE SCALE GENOMIC DNA]</scope>
    <source>
        <strain evidence="7 8">O4R</strain>
    </source>
</reference>
<evidence type="ECO:0000256" key="1">
    <source>
        <dbReference type="ARBA" id="ARBA00010641"/>
    </source>
</evidence>
<dbReference type="SUPFAM" id="SSF88659">
    <property type="entry name" value="Sigma3 and sigma4 domains of RNA polymerase sigma factors"/>
    <property type="match status" value="1"/>
</dbReference>
<gene>
    <name evidence="7" type="ORF">V6R90_07650</name>
</gene>
<evidence type="ECO:0000256" key="2">
    <source>
        <dbReference type="ARBA" id="ARBA00023015"/>
    </source>
</evidence>
<evidence type="ECO:0000313" key="7">
    <source>
        <dbReference type="EMBL" id="MEQ7847151.1"/>
    </source>
</evidence>
<keyword evidence="3" id="KW-0731">Sigma factor</keyword>
<keyword evidence="2" id="KW-0805">Transcription regulation</keyword>
<dbReference type="Proteomes" id="UP001482520">
    <property type="component" value="Unassembled WGS sequence"/>
</dbReference>
<name>A0ABV1NXA2_9ACTN</name>
<organism evidence="7 8">
    <name type="scientific">Nocardioides kribbensis</name>
    <dbReference type="NCBI Taxonomy" id="305517"/>
    <lineage>
        <taxon>Bacteria</taxon>
        <taxon>Bacillati</taxon>
        <taxon>Actinomycetota</taxon>
        <taxon>Actinomycetes</taxon>
        <taxon>Propionibacteriales</taxon>
        <taxon>Nocardioidaceae</taxon>
        <taxon>Nocardioides</taxon>
    </lineage>
</organism>
<evidence type="ECO:0000256" key="3">
    <source>
        <dbReference type="ARBA" id="ARBA00023082"/>
    </source>
</evidence>
<feature type="domain" description="RNA polymerase sigma factor 70 region 4 type 2" evidence="6">
    <location>
        <begin position="115"/>
        <end position="166"/>
    </location>
</feature>
<comment type="similarity">
    <text evidence="1">Belongs to the sigma-70 factor family. ECF subfamily.</text>
</comment>
<dbReference type="Gene3D" id="1.10.1740.10">
    <property type="match status" value="1"/>
</dbReference>
<keyword evidence="4" id="KW-0804">Transcription</keyword>
<proteinExistence type="inferred from homology"/>
<feature type="region of interest" description="Disordered" evidence="5">
    <location>
        <begin position="170"/>
        <end position="190"/>
    </location>
</feature>
<dbReference type="InterPro" id="IPR013249">
    <property type="entry name" value="RNA_pol_sigma70_r4_t2"/>
</dbReference>
<dbReference type="SUPFAM" id="SSF88946">
    <property type="entry name" value="Sigma2 domain of RNA polymerase sigma factors"/>
    <property type="match status" value="1"/>
</dbReference>
<dbReference type="EMBL" id="JBEGDP010000006">
    <property type="protein sequence ID" value="MEQ7847151.1"/>
    <property type="molecule type" value="Genomic_DNA"/>
</dbReference>
<evidence type="ECO:0000256" key="5">
    <source>
        <dbReference type="SAM" id="MobiDB-lite"/>
    </source>
</evidence>
<dbReference type="InterPro" id="IPR013325">
    <property type="entry name" value="RNA_pol_sigma_r2"/>
</dbReference>
<accession>A0ABV1NXA2</accession>
<dbReference type="InterPro" id="IPR014284">
    <property type="entry name" value="RNA_pol_sigma-70_dom"/>
</dbReference>
<evidence type="ECO:0000259" key="6">
    <source>
        <dbReference type="Pfam" id="PF08281"/>
    </source>
</evidence>
<dbReference type="Gene3D" id="1.10.10.10">
    <property type="entry name" value="Winged helix-like DNA-binding domain superfamily/Winged helix DNA-binding domain"/>
    <property type="match status" value="1"/>
</dbReference>
<comment type="caution">
    <text evidence="7">The sequence shown here is derived from an EMBL/GenBank/DDBJ whole genome shotgun (WGS) entry which is preliminary data.</text>
</comment>